<feature type="chain" id="PRO_5039376661" description="Lipoprotein" evidence="2">
    <location>
        <begin position="19"/>
        <end position="323"/>
    </location>
</feature>
<evidence type="ECO:0000313" key="4">
    <source>
        <dbReference type="Proteomes" id="UP000019270"/>
    </source>
</evidence>
<gene>
    <name evidence="3" type="ORF">PBF_10512</name>
</gene>
<proteinExistence type="predicted"/>
<dbReference type="EMBL" id="APVL01000007">
    <property type="protein sequence ID" value="EWG10919.1"/>
    <property type="molecule type" value="Genomic_DNA"/>
</dbReference>
<accession>W7LFW7</accession>
<evidence type="ECO:0000256" key="1">
    <source>
        <dbReference type="SAM" id="MobiDB-lite"/>
    </source>
</evidence>
<dbReference type="RefSeq" id="WP_035329686.1">
    <property type="nucleotide sequence ID" value="NZ_APVL01000007.1"/>
</dbReference>
<feature type="region of interest" description="Disordered" evidence="1">
    <location>
        <begin position="25"/>
        <end position="47"/>
    </location>
</feature>
<dbReference type="OrthoDB" id="2782904at2"/>
<comment type="caution">
    <text evidence="3">The sequence shown here is derived from an EMBL/GenBank/DDBJ whole genome shotgun (WGS) entry which is preliminary data.</text>
</comment>
<dbReference type="AlphaFoldDB" id="W7LFW7"/>
<name>W7LFW7_CYTFI</name>
<dbReference type="Proteomes" id="UP000019270">
    <property type="component" value="Unassembled WGS sequence"/>
</dbReference>
<reference evidence="4" key="1">
    <citation type="submission" date="2013-03" db="EMBL/GenBank/DDBJ databases">
        <title>Draft genome sequence of Bacillus firmus DS1.</title>
        <authorList>
            <person name="Peng D."/>
            <person name="Zhu L."/>
            <person name="Sun M."/>
        </authorList>
    </citation>
    <scope>NUCLEOTIDE SEQUENCE [LARGE SCALE GENOMIC DNA]</scope>
    <source>
        <strain evidence="4">DS1</strain>
    </source>
</reference>
<feature type="signal peptide" evidence="2">
    <location>
        <begin position="1"/>
        <end position="18"/>
    </location>
</feature>
<dbReference type="PROSITE" id="PS51257">
    <property type="entry name" value="PROKAR_LIPOPROTEIN"/>
    <property type="match status" value="1"/>
</dbReference>
<evidence type="ECO:0000313" key="3">
    <source>
        <dbReference type="EMBL" id="EWG10919.1"/>
    </source>
</evidence>
<reference evidence="3 4" key="2">
    <citation type="journal article" date="2016" name="Sci. Rep.">
        <title>A novel serine protease, Sep1, from Bacillus firmus DS-1 has nematicidal activity and degrades multiple intestinal-associated nematode proteins.</title>
        <authorList>
            <person name="Geng C."/>
            <person name="Nie X."/>
            <person name="Tang Z."/>
            <person name="Zhang Y."/>
            <person name="Lin J."/>
            <person name="Sun M."/>
            <person name="Peng D."/>
        </authorList>
    </citation>
    <scope>NUCLEOTIDE SEQUENCE [LARGE SCALE GENOMIC DNA]</scope>
    <source>
        <strain evidence="3 4">DS1</strain>
    </source>
</reference>
<sequence>MRTKVLMGLMLVPSILFAMTGCGSEEDPETSVKSAEADSTDVAAVEEKEEAAEEMESQEEVEEAVDPGEMFSRFMAEKNIQLKARDIQFDMQNNLDQQFAIMGNASLDTYYNYGFSNLEQSHFAVSIEDEGAGYADRWVLYFDRVKFSNLYETLKKGDTYLAAAATIPKAQYEDGQDELALGVEFELMGGESAAPNEAGSVVQAAEEYKTQKGLNLVAQDVLYDMKNHLDKEFLISGTASLDTYYNYGFNALEKTHFAVGVWDESTGGKWTVYFDREEFADLFETLKQTEEYVTITGIIPSSLYEDGQGELAKGLDISIGTGY</sequence>
<keyword evidence="2" id="KW-0732">Signal</keyword>
<protein>
    <recommendedName>
        <fullName evidence="5">Lipoprotein</fullName>
    </recommendedName>
</protein>
<organism evidence="3 4">
    <name type="scientific">Cytobacillus firmus DS1</name>
    <dbReference type="NCBI Taxonomy" id="1307436"/>
    <lineage>
        <taxon>Bacteria</taxon>
        <taxon>Bacillati</taxon>
        <taxon>Bacillota</taxon>
        <taxon>Bacilli</taxon>
        <taxon>Bacillales</taxon>
        <taxon>Bacillaceae</taxon>
        <taxon>Cytobacillus</taxon>
    </lineage>
</organism>
<evidence type="ECO:0008006" key="5">
    <source>
        <dbReference type="Google" id="ProtNLM"/>
    </source>
</evidence>
<evidence type="ECO:0000256" key="2">
    <source>
        <dbReference type="SAM" id="SignalP"/>
    </source>
</evidence>
<dbReference type="PATRIC" id="fig|1307436.3.peg.2249"/>